<dbReference type="GO" id="GO:0005886">
    <property type="term" value="C:plasma membrane"/>
    <property type="evidence" value="ECO:0007669"/>
    <property type="project" value="UniProtKB-SubCell"/>
</dbReference>
<evidence type="ECO:0000256" key="1">
    <source>
        <dbReference type="ARBA" id="ARBA00004651"/>
    </source>
</evidence>
<dbReference type="InterPro" id="IPR056569">
    <property type="entry name" value="ArlJ-like"/>
</dbReference>
<keyword evidence="4 6" id="KW-1133">Transmembrane helix</keyword>
<feature type="transmembrane region" description="Helical" evidence="6">
    <location>
        <begin position="632"/>
        <end position="650"/>
    </location>
</feature>
<comment type="subcellular location">
    <subcellularLocation>
        <location evidence="1">Cell membrane</location>
        <topology evidence="1">Multi-pass membrane protein</topology>
    </subcellularLocation>
</comment>
<proteinExistence type="predicted"/>
<reference evidence="8" key="1">
    <citation type="journal article" date="2020" name="mSystems">
        <title>Genome- and Community-Level Interaction Insights into Carbon Utilization and Element Cycling Functions of Hydrothermarchaeota in Hydrothermal Sediment.</title>
        <authorList>
            <person name="Zhou Z."/>
            <person name="Liu Y."/>
            <person name="Xu W."/>
            <person name="Pan J."/>
            <person name="Luo Z.H."/>
            <person name="Li M."/>
        </authorList>
    </citation>
    <scope>NUCLEOTIDE SEQUENCE [LARGE SCALE GENOMIC DNA]</scope>
    <source>
        <strain evidence="8">SpSt-87</strain>
    </source>
</reference>
<feature type="transmembrane region" description="Helical" evidence="6">
    <location>
        <begin position="600"/>
        <end position="620"/>
    </location>
</feature>
<feature type="transmembrane region" description="Helical" evidence="6">
    <location>
        <begin position="406"/>
        <end position="424"/>
    </location>
</feature>
<protein>
    <submittedName>
        <fullName evidence="8">Type II secretion protein F</fullName>
    </submittedName>
</protein>
<evidence type="ECO:0000313" key="8">
    <source>
        <dbReference type="EMBL" id="HFW32349.1"/>
    </source>
</evidence>
<dbReference type="EMBL" id="DTLB01000034">
    <property type="protein sequence ID" value="HFW32349.1"/>
    <property type="molecule type" value="Genomic_DNA"/>
</dbReference>
<feature type="transmembrane region" description="Helical" evidence="6">
    <location>
        <begin position="286"/>
        <end position="310"/>
    </location>
</feature>
<dbReference type="PANTHER" id="PTHR35402:SF1">
    <property type="entry name" value="TYPE II SECRETION SYSTEM PROTEIN GSPF DOMAIN-CONTAINING PROTEIN"/>
    <property type="match status" value="1"/>
</dbReference>
<evidence type="ECO:0000256" key="2">
    <source>
        <dbReference type="ARBA" id="ARBA00022475"/>
    </source>
</evidence>
<accession>A0A7C3RMC6</accession>
<comment type="caution">
    <text evidence="8">The sequence shown here is derived from an EMBL/GenBank/DDBJ whole genome shotgun (WGS) entry which is preliminary data.</text>
</comment>
<keyword evidence="3 6" id="KW-0812">Transmembrane</keyword>
<feature type="domain" description="Type II secretion system protein GspF" evidence="7">
    <location>
        <begin position="439"/>
        <end position="564"/>
    </location>
</feature>
<evidence type="ECO:0000256" key="3">
    <source>
        <dbReference type="ARBA" id="ARBA00022692"/>
    </source>
</evidence>
<feature type="transmembrane region" description="Helical" evidence="6">
    <location>
        <begin position="96"/>
        <end position="117"/>
    </location>
</feature>
<keyword evidence="5 6" id="KW-0472">Membrane</keyword>
<dbReference type="AlphaFoldDB" id="A0A7C3RMC6"/>
<dbReference type="PANTHER" id="PTHR35402">
    <property type="entry name" value="INTEGRAL MEMBRANE PROTEIN-RELATED"/>
    <property type="match status" value="1"/>
</dbReference>
<evidence type="ECO:0000259" key="7">
    <source>
        <dbReference type="Pfam" id="PF00482"/>
    </source>
</evidence>
<gene>
    <name evidence="8" type="ORF">ENW66_05295</name>
</gene>
<name>A0A7C3RMC6_ARCFL</name>
<feature type="transmembrane region" description="Helical" evidence="6">
    <location>
        <begin position="259"/>
        <end position="280"/>
    </location>
</feature>
<dbReference type="Gene3D" id="1.20.81.30">
    <property type="entry name" value="Type II secretion system (T2SS), domain F"/>
    <property type="match status" value="1"/>
</dbReference>
<sequence>MFKEANRLTYIGYKLFAKEISKKESKYFELERALKKAMISMPPEMYIATARMFSLIFGVIGAIMGLIIAFILVRYIGVPPLFNIYLPEPLETYWLFYRSFVYAGILAIGTTLILYYLGNLIFAIYPSTVISDRKSKINRVLPHAIIFMYSLSKGGMNLVQIFRALADNHEVYGEVSREVSRILWEVEGLGKDLRTALAEAVNSTPSDNFREFLHGLITIIDSGGDITRYFEERADFYFERARQDQKSFLEFLGLMAETYITAFVAGPLFLIIIQTVMSVIGQANDVALFSIIYFVIPIGSFMFAMIIKLLTPGDVGSAPRLRERYMYVRRSSELEPKEKKKVEKKVGRYRLRKRLRNPFRLIIENPYYTFAFSIPAAIIILIYGMFVNPYIPGMDLKYWFFSYDDYIFISLMVILAPFAFFFELGRRNVKTYMRLTPIFLSKLASANESGMPIYRAISMIAKTDTSPLRKEIAKIKADLDWGISLSDALVRFANRLKIFEISRTMTLLNEALKSTGNVTEVLMISAKDATSAELLRRERLTNMFMYLIIVYIAFFVFIGIVYVISSTFLSTLAESAAKVQATGQSFQLLKSVDTSLYKNVFLHAAVFQGIFAGMVAGVMGEGSLSAGAKHSFVMLTIAYVVFSVLFGFKLI</sequence>
<feature type="transmembrane region" description="Helical" evidence="6">
    <location>
        <begin position="55"/>
        <end position="76"/>
    </location>
</feature>
<dbReference type="InterPro" id="IPR042094">
    <property type="entry name" value="T2SS_GspF_sf"/>
</dbReference>
<keyword evidence="2" id="KW-1003">Cell membrane</keyword>
<feature type="transmembrane region" description="Helical" evidence="6">
    <location>
        <begin position="544"/>
        <end position="564"/>
    </location>
</feature>
<feature type="domain" description="Type II secretion system protein GspF" evidence="7">
    <location>
        <begin position="147"/>
        <end position="273"/>
    </location>
</feature>
<evidence type="ECO:0000256" key="6">
    <source>
        <dbReference type="SAM" id="Phobius"/>
    </source>
</evidence>
<evidence type="ECO:0000256" key="5">
    <source>
        <dbReference type="ARBA" id="ARBA00023136"/>
    </source>
</evidence>
<organism evidence="8">
    <name type="scientific">Archaeoglobus fulgidus</name>
    <dbReference type="NCBI Taxonomy" id="2234"/>
    <lineage>
        <taxon>Archaea</taxon>
        <taxon>Methanobacteriati</taxon>
        <taxon>Methanobacteriota</taxon>
        <taxon>Archaeoglobi</taxon>
        <taxon>Archaeoglobales</taxon>
        <taxon>Archaeoglobaceae</taxon>
        <taxon>Archaeoglobus</taxon>
    </lineage>
</organism>
<dbReference type="InterPro" id="IPR018076">
    <property type="entry name" value="T2SS_GspF_dom"/>
</dbReference>
<feature type="transmembrane region" description="Helical" evidence="6">
    <location>
        <begin position="367"/>
        <end position="386"/>
    </location>
</feature>
<dbReference type="Pfam" id="PF00482">
    <property type="entry name" value="T2SSF"/>
    <property type="match status" value="2"/>
</dbReference>
<evidence type="ECO:0000256" key="4">
    <source>
        <dbReference type="ARBA" id="ARBA00022989"/>
    </source>
</evidence>